<dbReference type="InterPro" id="IPR009053">
    <property type="entry name" value="Prefoldin"/>
</dbReference>
<dbReference type="GO" id="GO:0016272">
    <property type="term" value="C:prefoldin complex"/>
    <property type="evidence" value="ECO:0007669"/>
    <property type="project" value="UniProtKB-UniRule"/>
</dbReference>
<dbReference type="PANTHER" id="PTHR12674">
    <property type="entry name" value="PREFOLDIN SUBUNIT 5"/>
    <property type="match status" value="1"/>
</dbReference>
<dbReference type="GO" id="GO:0051082">
    <property type="term" value="F:unfolded protein binding"/>
    <property type="evidence" value="ECO:0007669"/>
    <property type="project" value="UniProtKB-UniRule"/>
</dbReference>
<comment type="function">
    <text evidence="4 7">Molecular chaperone capable of stabilizing a range of proteins. Seems to fulfill an ATP-independent, HSP70-like function in archaeal de novo protein folding.</text>
</comment>
<dbReference type="InterPro" id="IPR011599">
    <property type="entry name" value="PFD_alpha_archaea"/>
</dbReference>
<keyword evidence="3 7" id="KW-0143">Chaperone</keyword>
<dbReference type="SUPFAM" id="SSF46579">
    <property type="entry name" value="Prefoldin"/>
    <property type="match status" value="1"/>
</dbReference>
<dbReference type="EMBL" id="CAJNAQ010000002">
    <property type="protein sequence ID" value="CAE6485316.1"/>
    <property type="molecule type" value="Genomic_DNA"/>
</dbReference>
<comment type="caution">
    <text evidence="10">The sequence shown here is derived from an EMBL/GenBank/DDBJ whole genome shotgun (WGS) entry which is preliminary data.</text>
</comment>
<dbReference type="GO" id="GO:0006457">
    <property type="term" value="P:protein folding"/>
    <property type="evidence" value="ECO:0007669"/>
    <property type="project" value="UniProtKB-UniRule"/>
</dbReference>
<evidence type="ECO:0000313" key="11">
    <source>
        <dbReference type="Proteomes" id="UP000018159"/>
    </source>
</evidence>
<protein>
    <recommendedName>
        <fullName evidence="5 7">Prefoldin subunit alpha</fullName>
    </recommendedName>
    <alternativeName>
        <fullName evidence="6 7">GimC subunit alpha</fullName>
    </alternativeName>
</protein>
<feature type="coiled-coil region" evidence="8">
    <location>
        <begin position="106"/>
        <end position="133"/>
    </location>
</feature>
<dbReference type="Proteomes" id="UP000018159">
    <property type="component" value="Unassembled WGS sequence"/>
</dbReference>
<evidence type="ECO:0000313" key="10">
    <source>
        <dbReference type="EMBL" id="CDI05235.1"/>
    </source>
</evidence>
<dbReference type="EMBL" id="CBTY010000006">
    <property type="protein sequence ID" value="CDI05235.1"/>
    <property type="molecule type" value="Genomic_DNA"/>
</dbReference>
<gene>
    <name evidence="7 10" type="primary">pfdA</name>
    <name evidence="10" type="ORF">NITUZ_140310</name>
    <name evidence="9" type="ORF">NUZ5A_20002</name>
</gene>
<proteinExistence type="inferred from homology"/>
<dbReference type="STRING" id="1407055.NITUZ_140310"/>
<evidence type="ECO:0000256" key="6">
    <source>
        <dbReference type="ARBA" id="ARBA00044231"/>
    </source>
</evidence>
<evidence type="ECO:0000256" key="7">
    <source>
        <dbReference type="HAMAP-Rule" id="MF_00308"/>
    </source>
</evidence>
<accession>V6ARS7</accession>
<evidence type="ECO:0000256" key="5">
    <source>
        <dbReference type="ARBA" id="ARBA00044156"/>
    </source>
</evidence>
<comment type="subunit">
    <text evidence="2 7">Heterohexamer of two alpha and four beta subunits.</text>
</comment>
<dbReference type="AlphaFoldDB" id="V6ARS7"/>
<dbReference type="NCBIfam" id="TIGR00293">
    <property type="entry name" value="prefoldin subunit alpha"/>
    <property type="match status" value="1"/>
</dbReference>
<dbReference type="Pfam" id="PF02996">
    <property type="entry name" value="Prefoldin"/>
    <property type="match status" value="1"/>
</dbReference>
<evidence type="ECO:0000256" key="4">
    <source>
        <dbReference type="ARBA" id="ARBA00025077"/>
    </source>
</evidence>
<reference evidence="10" key="1">
    <citation type="journal article" date="2013" name="PLoS ONE">
        <title>Enrichment and Genome Sequence of the Group I.1a Ammonia-Oxidizing Archaeon ?Ca. Nitrosotenuis uzonensis? Representing a Clade Globally.</title>
        <authorList>
            <person name="Lebedeva E.V."/>
            <person name="Hatzenpichler R."/>
            <person name="Pelletier E."/>
            <person name="Schuster N."/>
            <person name="Hauzmayer S."/>
            <person name="Bulaev A."/>
            <person name="Grigor'eva N.V."/>
            <person name="Galushko A."/>
            <person name="Schmid M."/>
            <person name="Palatinszky M."/>
            <person name="Le Paslier D."/>
            <person name="Daims H."/>
            <person name="Wagner M."/>
        </authorList>
    </citation>
    <scope>NUCLEOTIDE SEQUENCE [LARGE SCALE GENOMIC DNA]</scope>
    <source>
        <strain evidence="10">N4</strain>
    </source>
</reference>
<organism evidence="10 11">
    <name type="scientific">Candidatus Nitrosotenuis uzonensis</name>
    <dbReference type="NCBI Taxonomy" id="1407055"/>
    <lineage>
        <taxon>Archaea</taxon>
        <taxon>Nitrososphaerota</taxon>
        <taxon>Candidatus Nitrosotenuis</taxon>
    </lineage>
</organism>
<evidence type="ECO:0000313" key="9">
    <source>
        <dbReference type="EMBL" id="CAE6485316.1"/>
    </source>
</evidence>
<reference evidence="9" key="3">
    <citation type="submission" date="2021-02" db="EMBL/GenBank/DDBJ databases">
        <authorList>
            <person name="Han P."/>
        </authorList>
    </citation>
    <scope>NUCLEOTIDE SEQUENCE</scope>
    <source>
        <strain evidence="9">Candidatus Nitrosotenuis uzonensis 5A</strain>
    </source>
</reference>
<dbReference type="GO" id="GO:0005737">
    <property type="term" value="C:cytoplasm"/>
    <property type="evidence" value="ECO:0007669"/>
    <property type="project" value="UniProtKB-SubCell"/>
</dbReference>
<dbReference type="PANTHER" id="PTHR12674:SF2">
    <property type="entry name" value="PREFOLDIN SUBUNIT 5"/>
    <property type="match status" value="1"/>
</dbReference>
<keyword evidence="7" id="KW-0963">Cytoplasm</keyword>
<dbReference type="RefSeq" id="WP_048194720.1">
    <property type="nucleotide sequence ID" value="NZ_CAJNAQ010000002.1"/>
</dbReference>
<dbReference type="Gene3D" id="1.10.287.370">
    <property type="match status" value="1"/>
</dbReference>
<sequence length="139" mass="15588">MSEEQAQQLLYQMQVLESFAANLEQKEHAIVTFLREAMASIQSIKAIQNQESESLVPVGLGTYVKATIFGNSKVIQDIGAGIAVEKDPESAINYLETRIKELQVALNDTSTQKHETMMRIEQLKEEMNNFIQSANPSQQ</sequence>
<name>V6ARS7_9ARCH</name>
<evidence type="ECO:0000256" key="8">
    <source>
        <dbReference type="SAM" id="Coils"/>
    </source>
</evidence>
<comment type="similarity">
    <text evidence="7">Belongs to the prefoldin alpha subunit family.</text>
</comment>
<evidence type="ECO:0000256" key="2">
    <source>
        <dbReference type="ARBA" id="ARBA00011716"/>
    </source>
</evidence>
<comment type="subcellular location">
    <subcellularLocation>
        <location evidence="7">Cytoplasm</location>
    </subcellularLocation>
</comment>
<dbReference type="CDD" id="cd23160">
    <property type="entry name" value="Prefoldin_alpha_GimC"/>
    <property type="match status" value="1"/>
</dbReference>
<keyword evidence="11" id="KW-1185">Reference proteome</keyword>
<evidence type="ECO:0000256" key="1">
    <source>
        <dbReference type="ARBA" id="ARBA00010048"/>
    </source>
</evidence>
<dbReference type="Proteomes" id="UP000655759">
    <property type="component" value="Unassembled WGS sequence"/>
</dbReference>
<evidence type="ECO:0000256" key="3">
    <source>
        <dbReference type="ARBA" id="ARBA00023186"/>
    </source>
</evidence>
<dbReference type="InterPro" id="IPR004127">
    <property type="entry name" value="Prefoldin_subunit_alpha"/>
</dbReference>
<dbReference type="HAMAP" id="MF_00308">
    <property type="entry name" value="PfdA"/>
    <property type="match status" value="1"/>
</dbReference>
<comment type="similarity">
    <text evidence="1">Belongs to the prefoldin subunit alpha family.</text>
</comment>
<dbReference type="OrthoDB" id="10045at2157"/>
<reference evidence="10" key="2">
    <citation type="submission" date="2013-10" db="EMBL/GenBank/DDBJ databases">
        <authorList>
            <person name="Regsiter A."/>
        </authorList>
    </citation>
    <scope>NUCLEOTIDE SEQUENCE</scope>
    <source>
        <strain evidence="10">N4</strain>
    </source>
</reference>
<keyword evidence="8" id="KW-0175">Coiled coil</keyword>